<name>A0AAP0K417_9MAGN</name>
<evidence type="ECO:0000313" key="1">
    <source>
        <dbReference type="EMBL" id="KAK9144829.1"/>
    </source>
</evidence>
<gene>
    <name evidence="1" type="ORF">Sjap_004732</name>
</gene>
<dbReference type="EMBL" id="JBBNAE010000002">
    <property type="protein sequence ID" value="KAK9144829.1"/>
    <property type="molecule type" value="Genomic_DNA"/>
</dbReference>
<keyword evidence="2" id="KW-1185">Reference proteome</keyword>
<evidence type="ECO:0000313" key="2">
    <source>
        <dbReference type="Proteomes" id="UP001417504"/>
    </source>
</evidence>
<protein>
    <submittedName>
        <fullName evidence="1">Uncharacterized protein</fullName>
    </submittedName>
</protein>
<reference evidence="1 2" key="1">
    <citation type="submission" date="2024-01" db="EMBL/GenBank/DDBJ databases">
        <title>Genome assemblies of Stephania.</title>
        <authorList>
            <person name="Yang L."/>
        </authorList>
    </citation>
    <scope>NUCLEOTIDE SEQUENCE [LARGE SCALE GENOMIC DNA]</scope>
    <source>
        <strain evidence="1">QJT</strain>
        <tissue evidence="1">Leaf</tissue>
    </source>
</reference>
<accession>A0AAP0K417</accession>
<sequence>MDCGGREGSWTRRMWSVVGRGGREGLVGVMGESSIRRMVSRMRSSRQVRARASSSVGAKWPVPGRGTAMSSALVFMFGVWVVRT</sequence>
<organism evidence="1 2">
    <name type="scientific">Stephania japonica</name>
    <dbReference type="NCBI Taxonomy" id="461633"/>
    <lineage>
        <taxon>Eukaryota</taxon>
        <taxon>Viridiplantae</taxon>
        <taxon>Streptophyta</taxon>
        <taxon>Embryophyta</taxon>
        <taxon>Tracheophyta</taxon>
        <taxon>Spermatophyta</taxon>
        <taxon>Magnoliopsida</taxon>
        <taxon>Ranunculales</taxon>
        <taxon>Menispermaceae</taxon>
        <taxon>Menispermoideae</taxon>
        <taxon>Cissampelideae</taxon>
        <taxon>Stephania</taxon>
    </lineage>
</organism>
<dbReference type="AlphaFoldDB" id="A0AAP0K417"/>
<proteinExistence type="predicted"/>
<comment type="caution">
    <text evidence="1">The sequence shown here is derived from an EMBL/GenBank/DDBJ whole genome shotgun (WGS) entry which is preliminary data.</text>
</comment>
<dbReference type="Proteomes" id="UP001417504">
    <property type="component" value="Unassembled WGS sequence"/>
</dbReference>